<dbReference type="GeneID" id="39472100"/>
<keyword evidence="2" id="KW-1185">Reference proteome</keyword>
<gene>
    <name evidence="1" type="ORF">C3Y92_20155</name>
</gene>
<proteinExistence type="predicted"/>
<protein>
    <recommendedName>
        <fullName evidence="3">Transposase</fullName>
    </recommendedName>
</protein>
<evidence type="ECO:0000313" key="2">
    <source>
        <dbReference type="Proteomes" id="UP000293296"/>
    </source>
</evidence>
<dbReference type="KEGG" id="dcb:C3Y92_20155"/>
<organism evidence="1 2">
    <name type="scientific">Solidesulfovibrio carbinolicus</name>
    <dbReference type="NCBI Taxonomy" id="296842"/>
    <lineage>
        <taxon>Bacteria</taxon>
        <taxon>Pseudomonadati</taxon>
        <taxon>Thermodesulfobacteriota</taxon>
        <taxon>Desulfovibrionia</taxon>
        <taxon>Desulfovibrionales</taxon>
        <taxon>Desulfovibrionaceae</taxon>
        <taxon>Solidesulfovibrio</taxon>
    </lineage>
</organism>
<evidence type="ECO:0008006" key="3">
    <source>
        <dbReference type="Google" id="ProtNLM"/>
    </source>
</evidence>
<keyword evidence="1" id="KW-0614">Plasmid</keyword>
<reference evidence="1 2" key="1">
    <citation type="submission" date="2018-02" db="EMBL/GenBank/DDBJ databases">
        <title>Genome sequence of Desulfovibrio carbinolicus DSM 3852.</title>
        <authorList>
            <person name="Wilbanks E."/>
            <person name="Skennerton C.T."/>
            <person name="Orphan V.J."/>
        </authorList>
    </citation>
    <scope>NUCLEOTIDE SEQUENCE [LARGE SCALE GENOMIC DNA]</scope>
    <source>
        <strain evidence="1 2">DSM 3852</strain>
        <plasmid evidence="2">pdcar1</plasmid>
    </source>
</reference>
<dbReference type="RefSeq" id="WP_129356037.1">
    <property type="nucleotide sequence ID" value="NZ_CP026539.1"/>
</dbReference>
<geneLocation type="plasmid" evidence="2">
    <name>pdcar1</name>
</geneLocation>
<dbReference type="Proteomes" id="UP000293296">
    <property type="component" value="Plasmid pDCAR1"/>
</dbReference>
<name>A0A4P6HRU7_9BACT</name>
<sequence>MANRRFAVHEIRHVIARMRLGESDRQIATAGLMGRAKAGKLRLLAQDQGWLNKDSPLPDNEVIERLTRKTSPTKRGQSQVLPFANQVLAWAGQGIAWTTIHQTLVRKFPFAGSYDAVKRFLRHHKQERPATVMLDCLPAWNIDPIEGEISVEN</sequence>
<dbReference type="OrthoDB" id="9798623at2"/>
<dbReference type="AlphaFoldDB" id="A0A4P6HRU7"/>
<accession>A0A4P6HRU7</accession>
<evidence type="ECO:0000313" key="1">
    <source>
        <dbReference type="EMBL" id="QAZ69596.1"/>
    </source>
</evidence>
<dbReference type="EMBL" id="CP026539">
    <property type="protein sequence ID" value="QAZ69596.1"/>
    <property type="molecule type" value="Genomic_DNA"/>
</dbReference>